<evidence type="ECO:0000313" key="1">
    <source>
        <dbReference type="EMBL" id="MEL0606516.1"/>
    </source>
</evidence>
<dbReference type="EMBL" id="JBAKAX010000139">
    <property type="protein sequence ID" value="MEL0606516.1"/>
    <property type="molecule type" value="Genomic_DNA"/>
</dbReference>
<reference evidence="1" key="1">
    <citation type="submission" date="2024-02" db="EMBL/GenBank/DDBJ databases">
        <title>Bacteria isolated from the canopy kelp, Nereocystis luetkeana.</title>
        <authorList>
            <person name="Pfister C.A."/>
            <person name="Younker I.T."/>
            <person name="Light S.H."/>
        </authorList>
    </citation>
    <scope>NUCLEOTIDE SEQUENCE</scope>
    <source>
        <strain evidence="1">TN.2.01</strain>
    </source>
</reference>
<feature type="non-terminal residue" evidence="1">
    <location>
        <position position="61"/>
    </location>
</feature>
<evidence type="ECO:0000313" key="2">
    <source>
        <dbReference type="Proteomes" id="UP001374952"/>
    </source>
</evidence>
<protein>
    <submittedName>
        <fullName evidence="1">ABC transporter permease</fullName>
    </submittedName>
</protein>
<comment type="caution">
    <text evidence="1">The sequence shown here is derived from an EMBL/GenBank/DDBJ whole genome shotgun (WGS) entry which is preliminary data.</text>
</comment>
<keyword evidence="2" id="KW-1185">Reference proteome</keyword>
<proteinExistence type="predicted"/>
<gene>
    <name evidence="1" type="ORF">V6250_20425</name>
</gene>
<name>A0ACC6R9P4_9GAMM</name>
<dbReference type="Proteomes" id="UP001374952">
    <property type="component" value="Unassembled WGS sequence"/>
</dbReference>
<sequence length="61" mass="6579">MSVISKSVAVYTKATTHCSTDMFTRIVILSPRFLLALLILPVIGGLISELLPAFGYAPVLE</sequence>
<organism evidence="1 2">
    <name type="scientific">Pseudoalteromonas undina</name>
    <dbReference type="NCBI Taxonomy" id="43660"/>
    <lineage>
        <taxon>Bacteria</taxon>
        <taxon>Pseudomonadati</taxon>
        <taxon>Pseudomonadota</taxon>
        <taxon>Gammaproteobacteria</taxon>
        <taxon>Alteromonadales</taxon>
        <taxon>Pseudoalteromonadaceae</taxon>
        <taxon>Pseudoalteromonas</taxon>
    </lineage>
</organism>
<accession>A0ACC6R9P4</accession>